<comment type="catalytic activity">
    <reaction evidence="1 4">
        <text>a uridine in RNA = a pseudouridine in RNA</text>
        <dbReference type="Rhea" id="RHEA:48348"/>
        <dbReference type="Rhea" id="RHEA-COMP:12068"/>
        <dbReference type="Rhea" id="RHEA-COMP:12069"/>
        <dbReference type="ChEBI" id="CHEBI:65314"/>
        <dbReference type="ChEBI" id="CHEBI:65315"/>
    </reaction>
</comment>
<dbReference type="CDD" id="cd02869">
    <property type="entry name" value="PseudoU_synth_RluA_like"/>
    <property type="match status" value="1"/>
</dbReference>
<keyword evidence="7" id="KW-1185">Reference proteome</keyword>
<protein>
    <recommendedName>
        <fullName evidence="4">Pseudouridine synthase</fullName>
        <ecNumber evidence="4">5.4.99.-</ecNumber>
    </recommendedName>
</protein>
<dbReference type="GO" id="GO:0140098">
    <property type="term" value="F:catalytic activity, acting on RNA"/>
    <property type="evidence" value="ECO:0007669"/>
    <property type="project" value="UniProtKB-ARBA"/>
</dbReference>
<comment type="caution">
    <text evidence="6">The sequence shown here is derived from an EMBL/GenBank/DDBJ whole genome shotgun (WGS) entry which is preliminary data.</text>
</comment>
<dbReference type="NCBIfam" id="TIGR00005">
    <property type="entry name" value="rluA_subfam"/>
    <property type="match status" value="1"/>
</dbReference>
<comment type="similarity">
    <text evidence="2 4">Belongs to the pseudouridine synthase RluA family.</text>
</comment>
<dbReference type="InterPro" id="IPR006145">
    <property type="entry name" value="PsdUridine_synth_RsuA/RluA"/>
</dbReference>
<accession>A0A0R2K1W4</accession>
<evidence type="ECO:0000313" key="6">
    <source>
        <dbReference type="EMBL" id="KRN80471.1"/>
    </source>
</evidence>
<dbReference type="InterPro" id="IPR020103">
    <property type="entry name" value="PsdUridine_synth_cat_dom_sf"/>
</dbReference>
<comment type="function">
    <text evidence="4">Responsible for synthesis of pseudouridine from uracil.</text>
</comment>
<dbReference type="Pfam" id="PF00849">
    <property type="entry name" value="PseudoU_synth_2"/>
    <property type="match status" value="1"/>
</dbReference>
<dbReference type="Proteomes" id="UP000051565">
    <property type="component" value="Unassembled WGS sequence"/>
</dbReference>
<evidence type="ECO:0000259" key="5">
    <source>
        <dbReference type="Pfam" id="PF00849"/>
    </source>
</evidence>
<dbReference type="AlphaFoldDB" id="A0A0R2K1W4"/>
<feature type="active site" evidence="3">
    <location>
        <position position="137"/>
    </location>
</feature>
<dbReference type="SUPFAM" id="SSF55120">
    <property type="entry name" value="Pseudouridine synthase"/>
    <property type="match status" value="1"/>
</dbReference>
<name>A0A0R2K1W4_9LACO</name>
<dbReference type="GeneID" id="61249486"/>
<dbReference type="PANTHER" id="PTHR21600:SF87">
    <property type="entry name" value="RNA PSEUDOURIDYLATE SYNTHASE DOMAIN-CONTAINING PROTEIN 1"/>
    <property type="match status" value="1"/>
</dbReference>
<dbReference type="InterPro" id="IPR006225">
    <property type="entry name" value="PsdUridine_synth_RluC/D"/>
</dbReference>
<dbReference type="Gene3D" id="3.30.2350.10">
    <property type="entry name" value="Pseudouridine synthase"/>
    <property type="match status" value="1"/>
</dbReference>
<dbReference type="EC" id="5.4.99.-" evidence="4"/>
<evidence type="ECO:0000256" key="4">
    <source>
        <dbReference type="RuleBase" id="RU362028"/>
    </source>
</evidence>
<evidence type="ECO:0000256" key="3">
    <source>
        <dbReference type="PIRSR" id="PIRSR606225-1"/>
    </source>
</evidence>
<dbReference type="OrthoDB" id="9773999at2"/>
<sequence length="295" mass="34290">MQTWRYNLIIPNSYEGKTVRDYLSQHLYLPKHLIFSLRRAQRVTVNKKYLPMNFKLHTGDQLHLEFRTSDFKNAHPKVIRDASSSVQVLFENQDFLLVNKRRGYKTHPNQPQEQGAVINFVAEYLKPNSPFIIHRLDQQTSGALLFAKSPAVVPALEYMLREKIIQRTYLVWVRGRFLHEKGTITIPIGRDPNDQRKRMINGIDSQPAVTHYQVQQSKNDHSLLKVNLETGRTHQIRVHLASLGHPVVNDPLYDPQANLNQLMLLHSWKVKMPTPFYYESITVTAPLPPEMKAIK</sequence>
<dbReference type="PROSITE" id="PS01129">
    <property type="entry name" value="PSI_RLU"/>
    <property type="match status" value="1"/>
</dbReference>
<reference evidence="6 7" key="1">
    <citation type="journal article" date="2015" name="Genome Announc.">
        <title>Expanding the biotechnology potential of lactobacilli through comparative genomics of 213 strains and associated genera.</title>
        <authorList>
            <person name="Sun Z."/>
            <person name="Harris H.M."/>
            <person name="McCann A."/>
            <person name="Guo C."/>
            <person name="Argimon S."/>
            <person name="Zhang W."/>
            <person name="Yang X."/>
            <person name="Jeffery I.B."/>
            <person name="Cooney J.C."/>
            <person name="Kagawa T.F."/>
            <person name="Liu W."/>
            <person name="Song Y."/>
            <person name="Salvetti E."/>
            <person name="Wrobel A."/>
            <person name="Rasinkangas P."/>
            <person name="Parkhill J."/>
            <person name="Rea M.C."/>
            <person name="O'Sullivan O."/>
            <person name="Ritari J."/>
            <person name="Douillard F.P."/>
            <person name="Paul Ross R."/>
            <person name="Yang R."/>
            <person name="Briner A.E."/>
            <person name="Felis G.E."/>
            <person name="de Vos W.M."/>
            <person name="Barrangou R."/>
            <person name="Klaenhammer T.R."/>
            <person name="Caufield P.W."/>
            <person name="Cui Y."/>
            <person name="Zhang H."/>
            <person name="O'Toole P.W."/>
        </authorList>
    </citation>
    <scope>NUCLEOTIDE SEQUENCE [LARGE SCALE GENOMIC DNA]</scope>
    <source>
        <strain evidence="6 7">DSM 20690</strain>
    </source>
</reference>
<dbReference type="GO" id="GO:0003723">
    <property type="term" value="F:RNA binding"/>
    <property type="evidence" value="ECO:0007669"/>
    <property type="project" value="InterPro"/>
</dbReference>
<dbReference type="GO" id="GO:0000455">
    <property type="term" value="P:enzyme-directed rRNA pseudouridine synthesis"/>
    <property type="evidence" value="ECO:0007669"/>
    <property type="project" value="TreeGrafter"/>
</dbReference>
<dbReference type="InterPro" id="IPR050188">
    <property type="entry name" value="RluA_PseudoU_synthase"/>
</dbReference>
<dbReference type="PANTHER" id="PTHR21600">
    <property type="entry name" value="MITOCHONDRIAL RNA PSEUDOURIDINE SYNTHASE"/>
    <property type="match status" value="1"/>
</dbReference>
<dbReference type="PATRIC" id="fig|1122148.6.peg.51"/>
<organism evidence="6 7">
    <name type="scientific">Fructilactobacillus lindneri DSM 20690 = JCM 11027</name>
    <dbReference type="NCBI Taxonomy" id="1122148"/>
    <lineage>
        <taxon>Bacteria</taxon>
        <taxon>Bacillati</taxon>
        <taxon>Bacillota</taxon>
        <taxon>Bacilli</taxon>
        <taxon>Lactobacillales</taxon>
        <taxon>Lactobacillaceae</taxon>
        <taxon>Fructilactobacillus</taxon>
    </lineage>
</organism>
<evidence type="ECO:0000313" key="7">
    <source>
        <dbReference type="Proteomes" id="UP000051565"/>
    </source>
</evidence>
<feature type="domain" description="Pseudouridine synthase RsuA/RluA-like" evidence="5">
    <location>
        <begin position="94"/>
        <end position="242"/>
    </location>
</feature>
<evidence type="ECO:0000256" key="1">
    <source>
        <dbReference type="ARBA" id="ARBA00000073"/>
    </source>
</evidence>
<dbReference type="GO" id="GO:0009982">
    <property type="term" value="F:pseudouridine synthase activity"/>
    <property type="evidence" value="ECO:0007669"/>
    <property type="project" value="InterPro"/>
</dbReference>
<dbReference type="InterPro" id="IPR006224">
    <property type="entry name" value="PsdUridine_synth_RluA-like_CS"/>
</dbReference>
<dbReference type="RefSeq" id="WP_054646590.1">
    <property type="nucleotide sequence ID" value="NZ_FUXS01000006.1"/>
</dbReference>
<dbReference type="EMBL" id="JQBT01000010">
    <property type="protein sequence ID" value="KRN80471.1"/>
    <property type="molecule type" value="Genomic_DNA"/>
</dbReference>
<proteinExistence type="inferred from homology"/>
<keyword evidence="4" id="KW-0413">Isomerase</keyword>
<gene>
    <name evidence="6" type="ORF">IV52_GL000045</name>
</gene>
<evidence type="ECO:0000256" key="2">
    <source>
        <dbReference type="ARBA" id="ARBA00010876"/>
    </source>
</evidence>
<dbReference type="STRING" id="53444.AYR59_01145"/>